<reference evidence="2" key="1">
    <citation type="submission" date="2017-06" db="EMBL/GenBank/DDBJ databases">
        <authorList>
            <person name="Varghese N."/>
            <person name="Submissions S."/>
        </authorList>
    </citation>
    <scope>NUCLEOTIDE SEQUENCE [LARGE SCALE GENOMIC DNA]</scope>
    <source>
        <strain evidence="2">5C</strain>
    </source>
</reference>
<dbReference type="AlphaFoldDB" id="A0A239G467"/>
<protein>
    <submittedName>
        <fullName evidence="1">Uncharacterized protein</fullName>
    </submittedName>
</protein>
<gene>
    <name evidence="1" type="ORF">SAMN06295967_11492</name>
</gene>
<organism evidence="1 2">
    <name type="scientific">Belliella buryatensis</name>
    <dbReference type="NCBI Taxonomy" id="1500549"/>
    <lineage>
        <taxon>Bacteria</taxon>
        <taxon>Pseudomonadati</taxon>
        <taxon>Bacteroidota</taxon>
        <taxon>Cytophagia</taxon>
        <taxon>Cytophagales</taxon>
        <taxon>Cyclobacteriaceae</taxon>
        <taxon>Belliella</taxon>
    </lineage>
</organism>
<dbReference type="EMBL" id="FZOK01000014">
    <property type="protein sequence ID" value="SNS63412.1"/>
    <property type="molecule type" value="Genomic_DNA"/>
</dbReference>
<name>A0A239G467_9BACT</name>
<sequence length="82" mass="9927">MKSNYDIFFKIFEVENLKYVDPKEELLILDENFNQLGTYQHDGSGILYTFYKDRTFYFNKDIRKFNLDVGNEDTLYLNGIKY</sequence>
<accession>A0A239G467</accession>
<proteinExistence type="predicted"/>
<dbReference type="Proteomes" id="UP000198480">
    <property type="component" value="Unassembled WGS sequence"/>
</dbReference>
<dbReference type="RefSeq" id="WP_089242112.1">
    <property type="nucleotide sequence ID" value="NZ_FZOK01000014.1"/>
</dbReference>
<keyword evidence="2" id="KW-1185">Reference proteome</keyword>
<evidence type="ECO:0000313" key="2">
    <source>
        <dbReference type="Proteomes" id="UP000198480"/>
    </source>
</evidence>
<evidence type="ECO:0000313" key="1">
    <source>
        <dbReference type="EMBL" id="SNS63412.1"/>
    </source>
</evidence>